<feature type="compositionally biased region" description="Polar residues" evidence="1">
    <location>
        <begin position="93"/>
        <end position="109"/>
    </location>
</feature>
<gene>
    <name evidence="2" type="ORF">Glove_21g167</name>
</gene>
<organism evidence="2 3">
    <name type="scientific">Diversispora epigaea</name>
    <dbReference type="NCBI Taxonomy" id="1348612"/>
    <lineage>
        <taxon>Eukaryota</taxon>
        <taxon>Fungi</taxon>
        <taxon>Fungi incertae sedis</taxon>
        <taxon>Mucoromycota</taxon>
        <taxon>Glomeromycotina</taxon>
        <taxon>Glomeromycetes</taxon>
        <taxon>Diversisporales</taxon>
        <taxon>Diversisporaceae</taxon>
        <taxon>Diversispora</taxon>
    </lineage>
</organism>
<proteinExistence type="predicted"/>
<feature type="region of interest" description="Disordered" evidence="1">
    <location>
        <begin position="93"/>
        <end position="129"/>
    </location>
</feature>
<feature type="region of interest" description="Disordered" evidence="1">
    <location>
        <begin position="215"/>
        <end position="239"/>
    </location>
</feature>
<evidence type="ECO:0000313" key="3">
    <source>
        <dbReference type="Proteomes" id="UP000266861"/>
    </source>
</evidence>
<sequence>MNDAIHDEQPYVDQSQSQQIPFLPPPKKFNIEVELILILKVTTSSIPDIAFPKKLITIAASATATTSSMSYSYSSYANSASALSLPQIVNTRPQQQYPKKNSTDSTPNYLYQPPQPQPQPQPNHRKNNSINSIIRSDTLSASSTSSNSINSLEYLRLNHTNNHHKTTTFSHPGDHTHTSITSTLSNSNAYQKHNSLNTKSNDGGNYVNVRSGNIQSLRIGQPPPPLYQQVTPRTSQQLS</sequence>
<evidence type="ECO:0000313" key="2">
    <source>
        <dbReference type="EMBL" id="RHZ88801.1"/>
    </source>
</evidence>
<feature type="compositionally biased region" description="Polar residues" evidence="1">
    <location>
        <begin position="228"/>
        <end position="239"/>
    </location>
</feature>
<comment type="caution">
    <text evidence="2">The sequence shown here is derived from an EMBL/GenBank/DDBJ whole genome shotgun (WGS) entry which is preliminary data.</text>
</comment>
<feature type="region of interest" description="Disordered" evidence="1">
    <location>
        <begin position="163"/>
        <end position="186"/>
    </location>
</feature>
<keyword evidence="3" id="KW-1185">Reference proteome</keyword>
<reference evidence="2 3" key="1">
    <citation type="submission" date="2018-08" db="EMBL/GenBank/DDBJ databases">
        <title>Genome and evolution of the arbuscular mycorrhizal fungus Diversispora epigaea (formerly Glomus versiforme) and its bacterial endosymbionts.</title>
        <authorList>
            <person name="Sun X."/>
            <person name="Fei Z."/>
            <person name="Harrison M."/>
        </authorList>
    </citation>
    <scope>NUCLEOTIDE SEQUENCE [LARGE SCALE GENOMIC DNA]</scope>
    <source>
        <strain evidence="2 3">IT104</strain>
    </source>
</reference>
<name>A0A397JLJ6_9GLOM</name>
<protein>
    <submittedName>
        <fullName evidence="2">Uncharacterized protein</fullName>
    </submittedName>
</protein>
<dbReference type="EMBL" id="PQFF01000019">
    <property type="protein sequence ID" value="RHZ88801.1"/>
    <property type="molecule type" value="Genomic_DNA"/>
</dbReference>
<accession>A0A397JLJ6</accession>
<dbReference type="AlphaFoldDB" id="A0A397JLJ6"/>
<evidence type="ECO:0000256" key="1">
    <source>
        <dbReference type="SAM" id="MobiDB-lite"/>
    </source>
</evidence>
<dbReference type="Proteomes" id="UP000266861">
    <property type="component" value="Unassembled WGS sequence"/>
</dbReference>